<feature type="region of interest" description="Disordered" evidence="1">
    <location>
        <begin position="1"/>
        <end position="166"/>
    </location>
</feature>
<feature type="compositionally biased region" description="Acidic residues" evidence="1">
    <location>
        <begin position="67"/>
        <end position="88"/>
    </location>
</feature>
<reference evidence="2" key="2">
    <citation type="submission" date="2022-01" db="EMBL/GenBank/DDBJ databases">
        <authorList>
            <person name="Yamashiro T."/>
            <person name="Shiraishi A."/>
            <person name="Satake H."/>
            <person name="Nakayama K."/>
        </authorList>
    </citation>
    <scope>NUCLEOTIDE SEQUENCE</scope>
</reference>
<feature type="region of interest" description="Disordered" evidence="1">
    <location>
        <begin position="393"/>
        <end position="455"/>
    </location>
</feature>
<gene>
    <name evidence="2" type="ORF">Tco_0951384</name>
</gene>
<sequence length="707" mass="80886">MKEVRRTSLRDFHRTRPSGSGMVTEKPPSVEKITPIATSERTGDKAWVPDVTKDDSTESEAESWKNDEDESNDENDSESEGNDEENESDGDKTQSDNEKGSDYEQETDGNESGSESDHQEKEEEVKDDEKEEGEFIHTPSHTDDKDDANLESKSDDKIEGDKDKGIDDTTIQFDADVNIEKENLEILYDQVIEDAHLTTTNVPKETEVLATSSSRSFDLASKFLIFSDIHPFDAKIVSPLDVPIHHETTNPLSILLNFALVFQFNNRIIALEKEVAKLKKDPLHTQVTALVDDHLDERMGATREEFMNFLLVSLTARIIKQVKNQLPQILPEEVSNFAPPVIEKTIEKSLKEVTLAKVSSQPQSTYEAAATLTEFELMKILIDKMDKSESYLRSCKDKDKDEDPSAGPDRGLKKRKTSKDAKPTTNSDMPQDQEGNLGNDDDKPRKEAASRRDWFTQPTQHKNPLILLNVTRLFQKNLIGKIQKAVTIHLIFPKPLPLVMSRNHQRVPVDYFINNDLKYLQGGVLTMTYTTSTTKTKAAQYDLPCIEDMVPNIWSPVKVAYDKHALWGISHWREQRKTLYGYARGLESRHDVYFTKRILAVTHVNVMRKHGYGYLEEVVVRIADNDLYRFKECDDVADFAIALRMFTRSLVIHKRVEDLQLGVESYQKHINVTRPDTTRLDLYKKHPYTPYKDTSYETDLKLLQRTI</sequence>
<keyword evidence="3" id="KW-1185">Reference proteome</keyword>
<feature type="compositionally biased region" description="Basic and acidic residues" evidence="1">
    <location>
        <begin position="89"/>
        <end position="102"/>
    </location>
</feature>
<feature type="compositionally biased region" description="Basic and acidic residues" evidence="1">
    <location>
        <begin position="393"/>
        <end position="403"/>
    </location>
</feature>
<name>A0ABQ5E0Q3_9ASTR</name>
<evidence type="ECO:0000313" key="2">
    <source>
        <dbReference type="EMBL" id="GJT42669.1"/>
    </source>
</evidence>
<feature type="compositionally biased region" description="Basic and acidic residues" evidence="1">
    <location>
        <begin position="140"/>
        <end position="166"/>
    </location>
</feature>
<protein>
    <submittedName>
        <fullName evidence="2">Uncharacterized protein</fullName>
    </submittedName>
</protein>
<feature type="compositionally biased region" description="Basic and acidic residues" evidence="1">
    <location>
        <begin position="115"/>
        <end position="128"/>
    </location>
</feature>
<feature type="compositionally biased region" description="Basic and acidic residues" evidence="1">
    <location>
        <begin position="51"/>
        <end position="66"/>
    </location>
</feature>
<evidence type="ECO:0000313" key="3">
    <source>
        <dbReference type="Proteomes" id="UP001151760"/>
    </source>
</evidence>
<feature type="compositionally biased region" description="Basic and acidic residues" evidence="1">
    <location>
        <begin position="1"/>
        <end position="14"/>
    </location>
</feature>
<feature type="compositionally biased region" description="Basic and acidic residues" evidence="1">
    <location>
        <begin position="440"/>
        <end position="454"/>
    </location>
</feature>
<comment type="caution">
    <text evidence="2">The sequence shown here is derived from an EMBL/GenBank/DDBJ whole genome shotgun (WGS) entry which is preliminary data.</text>
</comment>
<proteinExistence type="predicted"/>
<accession>A0ABQ5E0Q3</accession>
<dbReference type="EMBL" id="BQNB010015665">
    <property type="protein sequence ID" value="GJT42669.1"/>
    <property type="molecule type" value="Genomic_DNA"/>
</dbReference>
<feature type="compositionally biased region" description="Polar residues" evidence="1">
    <location>
        <begin position="423"/>
        <end position="436"/>
    </location>
</feature>
<organism evidence="2 3">
    <name type="scientific">Tanacetum coccineum</name>
    <dbReference type="NCBI Taxonomy" id="301880"/>
    <lineage>
        <taxon>Eukaryota</taxon>
        <taxon>Viridiplantae</taxon>
        <taxon>Streptophyta</taxon>
        <taxon>Embryophyta</taxon>
        <taxon>Tracheophyta</taxon>
        <taxon>Spermatophyta</taxon>
        <taxon>Magnoliopsida</taxon>
        <taxon>eudicotyledons</taxon>
        <taxon>Gunneridae</taxon>
        <taxon>Pentapetalae</taxon>
        <taxon>asterids</taxon>
        <taxon>campanulids</taxon>
        <taxon>Asterales</taxon>
        <taxon>Asteraceae</taxon>
        <taxon>Asteroideae</taxon>
        <taxon>Anthemideae</taxon>
        <taxon>Anthemidinae</taxon>
        <taxon>Tanacetum</taxon>
    </lineage>
</organism>
<reference evidence="2" key="1">
    <citation type="journal article" date="2022" name="Int. J. Mol. Sci.">
        <title>Draft Genome of Tanacetum Coccineum: Genomic Comparison of Closely Related Tanacetum-Family Plants.</title>
        <authorList>
            <person name="Yamashiro T."/>
            <person name="Shiraishi A."/>
            <person name="Nakayama K."/>
            <person name="Satake H."/>
        </authorList>
    </citation>
    <scope>NUCLEOTIDE SEQUENCE</scope>
</reference>
<evidence type="ECO:0000256" key="1">
    <source>
        <dbReference type="SAM" id="MobiDB-lite"/>
    </source>
</evidence>
<dbReference type="Proteomes" id="UP001151760">
    <property type="component" value="Unassembled WGS sequence"/>
</dbReference>